<name>A0A644WH96_9ZZZZ</name>
<sequence>MSMADVTHASLESQLGNAACTIEDSEEMFWLRESDDYASRVKLGNFLSGQYRFGESAQEYTDAMKIRSDDPMLHIRLAGTYLTLRRFNEAMDEYRRSLSLGMSEKTAAYPMGVWYYLREDYKTAAEWFEKCLPCGDEMAIAVIYWHTLSCYRAGLDASLLQTYHADMKVGHHTAYCLAVSVFAAGILPEDAATQIESNTDNLNYVISMYGLCGYLEHIGKQVDAQEYLQKLLARDSIWPCISYLAAWNDRALQESDLTKRTSHI</sequence>
<keyword evidence="1" id="KW-0677">Repeat</keyword>
<accession>A0A644WH96</accession>
<dbReference type="SUPFAM" id="SSF48452">
    <property type="entry name" value="TPR-like"/>
    <property type="match status" value="1"/>
</dbReference>
<dbReference type="PANTHER" id="PTHR45586">
    <property type="entry name" value="TPR REPEAT-CONTAINING PROTEIN PA4667"/>
    <property type="match status" value="1"/>
</dbReference>
<evidence type="ECO:0008006" key="4">
    <source>
        <dbReference type="Google" id="ProtNLM"/>
    </source>
</evidence>
<evidence type="ECO:0000313" key="3">
    <source>
        <dbReference type="EMBL" id="MPM01893.1"/>
    </source>
</evidence>
<evidence type="ECO:0000256" key="2">
    <source>
        <dbReference type="ARBA" id="ARBA00022803"/>
    </source>
</evidence>
<dbReference type="InterPro" id="IPR051012">
    <property type="entry name" value="CellSynth/LPSAsmb/PSIAsmb"/>
</dbReference>
<dbReference type="PROSITE" id="PS50005">
    <property type="entry name" value="TPR"/>
    <property type="match status" value="1"/>
</dbReference>
<proteinExistence type="predicted"/>
<dbReference type="EMBL" id="VSSQ01000830">
    <property type="protein sequence ID" value="MPM01893.1"/>
    <property type="molecule type" value="Genomic_DNA"/>
</dbReference>
<keyword evidence="2" id="KW-0802">TPR repeat</keyword>
<dbReference type="Gene3D" id="1.25.40.10">
    <property type="entry name" value="Tetratricopeptide repeat domain"/>
    <property type="match status" value="1"/>
</dbReference>
<gene>
    <name evidence="3" type="ORF">SDC9_48133</name>
</gene>
<protein>
    <recommendedName>
        <fullName evidence="4">Tetratricopeptide repeat protein</fullName>
    </recommendedName>
</protein>
<dbReference type="InterPro" id="IPR011990">
    <property type="entry name" value="TPR-like_helical_dom_sf"/>
</dbReference>
<evidence type="ECO:0000256" key="1">
    <source>
        <dbReference type="ARBA" id="ARBA00022737"/>
    </source>
</evidence>
<dbReference type="PANTHER" id="PTHR45586:SF1">
    <property type="entry name" value="LIPOPOLYSACCHARIDE ASSEMBLY PROTEIN B"/>
    <property type="match status" value="1"/>
</dbReference>
<dbReference type="AlphaFoldDB" id="A0A644WH96"/>
<dbReference type="InterPro" id="IPR019734">
    <property type="entry name" value="TPR_rpt"/>
</dbReference>
<reference evidence="3" key="1">
    <citation type="submission" date="2019-08" db="EMBL/GenBank/DDBJ databases">
        <authorList>
            <person name="Kucharzyk K."/>
            <person name="Murdoch R.W."/>
            <person name="Higgins S."/>
            <person name="Loffler F."/>
        </authorList>
    </citation>
    <scope>NUCLEOTIDE SEQUENCE</scope>
</reference>
<comment type="caution">
    <text evidence="3">The sequence shown here is derived from an EMBL/GenBank/DDBJ whole genome shotgun (WGS) entry which is preliminary data.</text>
</comment>
<organism evidence="3">
    <name type="scientific">bioreactor metagenome</name>
    <dbReference type="NCBI Taxonomy" id="1076179"/>
    <lineage>
        <taxon>unclassified sequences</taxon>
        <taxon>metagenomes</taxon>
        <taxon>ecological metagenomes</taxon>
    </lineage>
</organism>